<evidence type="ECO:0000256" key="5">
    <source>
        <dbReference type="PROSITE-ProRule" id="PRU00581"/>
    </source>
</evidence>
<evidence type="ECO:0000256" key="6">
    <source>
        <dbReference type="SAM" id="MobiDB-lite"/>
    </source>
</evidence>
<gene>
    <name evidence="9" type="ORF">HJG63_002920</name>
</gene>
<keyword evidence="3 7" id="KW-1133">Transmembrane helix</keyword>
<dbReference type="PROSITE" id="PS51225">
    <property type="entry name" value="MARVEL"/>
    <property type="match status" value="1"/>
</dbReference>
<sequence length="164" mass="18752">MSTLKLKSKHRPFCFSVKGHVKMFRLALTVTSMTFFIISQAPEPYIVITGFEVTIIFFFIILYMFRLDRIINCIFWPLLDLINTFITAVFLLIVAILTIQEKDRRHLFYVGGTLCLTAAILCLVDATLVTKTMRNNIKRALGMKKEPDHSLAQAEPPNPPSKNL</sequence>
<feature type="transmembrane region" description="Helical" evidence="7">
    <location>
        <begin position="77"/>
        <end position="100"/>
    </location>
</feature>
<dbReference type="PANTHER" id="PTHR22776:SF43">
    <property type="entry name" value="CKLF-LIKE MARVEL TRANSMEMBRANE DOMAIN-CONTAINING PROTEIN 1"/>
    <property type="match status" value="1"/>
</dbReference>
<evidence type="ECO:0000313" key="9">
    <source>
        <dbReference type="EMBL" id="KAF6409409.1"/>
    </source>
</evidence>
<protein>
    <submittedName>
        <fullName evidence="9">Chemokine like factor</fullName>
    </submittedName>
</protein>
<feature type="domain" description="MARVEL" evidence="8">
    <location>
        <begin position="13"/>
        <end position="134"/>
    </location>
</feature>
<dbReference type="EMBL" id="JACASE010000014">
    <property type="protein sequence ID" value="KAF6409409.1"/>
    <property type="molecule type" value="Genomic_DNA"/>
</dbReference>
<accession>A0A7J8CF26</accession>
<dbReference type="Proteomes" id="UP000593571">
    <property type="component" value="Unassembled WGS sequence"/>
</dbReference>
<evidence type="ECO:0000256" key="7">
    <source>
        <dbReference type="SAM" id="Phobius"/>
    </source>
</evidence>
<dbReference type="InterPro" id="IPR050578">
    <property type="entry name" value="MARVEL-CKLF_proteins"/>
</dbReference>
<evidence type="ECO:0000256" key="3">
    <source>
        <dbReference type="ARBA" id="ARBA00022989"/>
    </source>
</evidence>
<dbReference type="PANTHER" id="PTHR22776">
    <property type="entry name" value="MARVEL-CONTAINING POTENTIAL LIPID RAFT-ASSOCIATED PROTEIN"/>
    <property type="match status" value="1"/>
</dbReference>
<keyword evidence="2 5" id="KW-0812">Transmembrane</keyword>
<feature type="transmembrane region" description="Helical" evidence="7">
    <location>
        <begin position="45"/>
        <end position="65"/>
    </location>
</feature>
<evidence type="ECO:0000259" key="8">
    <source>
        <dbReference type="PROSITE" id="PS51225"/>
    </source>
</evidence>
<comment type="caution">
    <text evidence="9">The sequence shown here is derived from an EMBL/GenBank/DDBJ whole genome shotgun (WGS) entry which is preliminary data.</text>
</comment>
<evidence type="ECO:0000256" key="1">
    <source>
        <dbReference type="ARBA" id="ARBA00004141"/>
    </source>
</evidence>
<name>A0A7J8CF26_ROUAE</name>
<feature type="region of interest" description="Disordered" evidence="6">
    <location>
        <begin position="144"/>
        <end position="164"/>
    </location>
</feature>
<keyword evidence="4 5" id="KW-0472">Membrane</keyword>
<evidence type="ECO:0000256" key="2">
    <source>
        <dbReference type="ARBA" id="ARBA00022692"/>
    </source>
</evidence>
<evidence type="ECO:0000256" key="4">
    <source>
        <dbReference type="ARBA" id="ARBA00023136"/>
    </source>
</evidence>
<comment type="subcellular location">
    <subcellularLocation>
        <location evidence="1">Membrane</location>
        <topology evidence="1">Multi-pass membrane protein</topology>
    </subcellularLocation>
</comment>
<evidence type="ECO:0000313" key="10">
    <source>
        <dbReference type="Proteomes" id="UP000593571"/>
    </source>
</evidence>
<dbReference type="AlphaFoldDB" id="A0A7J8CF26"/>
<feature type="transmembrane region" description="Helical" evidence="7">
    <location>
        <begin position="21"/>
        <end position="39"/>
    </location>
</feature>
<dbReference type="InterPro" id="IPR008253">
    <property type="entry name" value="Marvel"/>
</dbReference>
<reference evidence="9 10" key="1">
    <citation type="journal article" date="2020" name="Nature">
        <title>Six reference-quality genomes reveal evolution of bat adaptations.</title>
        <authorList>
            <person name="Jebb D."/>
            <person name="Huang Z."/>
            <person name="Pippel M."/>
            <person name="Hughes G.M."/>
            <person name="Lavrichenko K."/>
            <person name="Devanna P."/>
            <person name="Winkler S."/>
            <person name="Jermiin L.S."/>
            <person name="Skirmuntt E.C."/>
            <person name="Katzourakis A."/>
            <person name="Burkitt-Gray L."/>
            <person name="Ray D.A."/>
            <person name="Sullivan K.A.M."/>
            <person name="Roscito J.G."/>
            <person name="Kirilenko B.M."/>
            <person name="Davalos L.M."/>
            <person name="Corthals A.P."/>
            <person name="Power M.L."/>
            <person name="Jones G."/>
            <person name="Ransome R.D."/>
            <person name="Dechmann D.K.N."/>
            <person name="Locatelli A.G."/>
            <person name="Puechmaille S.J."/>
            <person name="Fedrigo O."/>
            <person name="Jarvis E.D."/>
            <person name="Hiller M."/>
            <person name="Vernes S.C."/>
            <person name="Myers E.W."/>
            <person name="Teeling E.C."/>
        </authorList>
    </citation>
    <scope>NUCLEOTIDE SEQUENCE [LARGE SCALE GENOMIC DNA]</scope>
    <source>
        <strain evidence="9">MRouAeg1</strain>
        <tissue evidence="9">Muscle</tissue>
    </source>
</reference>
<dbReference type="GO" id="GO:0016020">
    <property type="term" value="C:membrane"/>
    <property type="evidence" value="ECO:0007669"/>
    <property type="project" value="UniProtKB-SubCell"/>
</dbReference>
<feature type="transmembrane region" description="Helical" evidence="7">
    <location>
        <begin position="106"/>
        <end position="129"/>
    </location>
</feature>
<proteinExistence type="predicted"/>
<keyword evidence="10" id="KW-1185">Reference proteome</keyword>
<organism evidence="9 10">
    <name type="scientific">Rousettus aegyptiacus</name>
    <name type="common">Egyptian fruit bat</name>
    <name type="synonym">Pteropus aegyptiacus</name>
    <dbReference type="NCBI Taxonomy" id="9407"/>
    <lineage>
        <taxon>Eukaryota</taxon>
        <taxon>Metazoa</taxon>
        <taxon>Chordata</taxon>
        <taxon>Craniata</taxon>
        <taxon>Vertebrata</taxon>
        <taxon>Euteleostomi</taxon>
        <taxon>Mammalia</taxon>
        <taxon>Eutheria</taxon>
        <taxon>Laurasiatheria</taxon>
        <taxon>Chiroptera</taxon>
        <taxon>Yinpterochiroptera</taxon>
        <taxon>Pteropodoidea</taxon>
        <taxon>Pteropodidae</taxon>
        <taxon>Rousettinae</taxon>
        <taxon>Rousettus</taxon>
    </lineage>
</organism>